<evidence type="ECO:0000313" key="10">
    <source>
        <dbReference type="Proteomes" id="UP000001700"/>
    </source>
</evidence>
<keyword evidence="4 8" id="KW-0812">Transmembrane</keyword>
<dbReference type="Pfam" id="PF04999">
    <property type="entry name" value="FtsL"/>
    <property type="match status" value="1"/>
</dbReference>
<dbReference type="AlphaFoldDB" id="D4G8R8"/>
<protein>
    <submittedName>
        <fullName evidence="9">Uncharacterized protein</fullName>
    </submittedName>
</protein>
<reference evidence="9" key="1">
    <citation type="submission" date="2008-05" db="EMBL/GenBank/DDBJ databases">
        <title>Genome sequence of Riesia pediculicola USDA.</title>
        <authorList>
            <person name="Kirkness E.F."/>
        </authorList>
    </citation>
    <scope>NUCLEOTIDE SEQUENCE [LARGE SCALE GENOMIC DNA]</scope>
    <source>
        <strain evidence="9">USDA</strain>
    </source>
</reference>
<name>D4G8R8_RIEPU</name>
<accession>D4G8R8</accession>
<keyword evidence="10" id="KW-1185">Reference proteome</keyword>
<keyword evidence="6 8" id="KW-0472">Membrane</keyword>
<dbReference type="InterPro" id="IPR011922">
    <property type="entry name" value="Cell_div_FtsL"/>
</dbReference>
<evidence type="ECO:0000313" key="9">
    <source>
        <dbReference type="EMBL" id="ADD79802.1"/>
    </source>
</evidence>
<keyword evidence="3" id="KW-0132">Cell division</keyword>
<evidence type="ECO:0000256" key="8">
    <source>
        <dbReference type="SAM" id="Phobius"/>
    </source>
</evidence>
<keyword evidence="5 8" id="KW-1133">Transmembrane helix</keyword>
<dbReference type="Proteomes" id="UP000001700">
    <property type="component" value="Chromosome"/>
</dbReference>
<dbReference type="STRING" id="515618.RIEPE_0488"/>
<gene>
    <name evidence="9" type="ordered locus">RIEPE_0488</name>
</gene>
<feature type="transmembrane region" description="Helical" evidence="8">
    <location>
        <begin position="21"/>
        <end position="38"/>
    </location>
</feature>
<dbReference type="HOGENOM" id="CLU_2599525_0_0_6"/>
<evidence type="ECO:0000256" key="2">
    <source>
        <dbReference type="ARBA" id="ARBA00022475"/>
    </source>
</evidence>
<evidence type="ECO:0000256" key="5">
    <source>
        <dbReference type="ARBA" id="ARBA00022989"/>
    </source>
</evidence>
<dbReference type="KEGG" id="rip:RIEPE_0488"/>
<proteinExistence type="predicted"/>
<evidence type="ECO:0000256" key="1">
    <source>
        <dbReference type="ARBA" id="ARBA00004401"/>
    </source>
</evidence>
<comment type="subcellular location">
    <subcellularLocation>
        <location evidence="1">Cell membrane</location>
        <topology evidence="1">Single-pass type II membrane protein</topology>
    </subcellularLocation>
</comment>
<sequence length="81" mass="9780">MKKKNNLAKIIIIDIFKKENFSVFFLLILIIITLIETFKVNYEIKLLTIEKEEEIEKNFFIKSEKEILNLKKYLSIDQKIK</sequence>
<evidence type="ECO:0000256" key="7">
    <source>
        <dbReference type="ARBA" id="ARBA00023306"/>
    </source>
</evidence>
<evidence type="ECO:0000256" key="4">
    <source>
        <dbReference type="ARBA" id="ARBA00022692"/>
    </source>
</evidence>
<keyword evidence="2" id="KW-1003">Cell membrane</keyword>
<evidence type="ECO:0000256" key="3">
    <source>
        <dbReference type="ARBA" id="ARBA00022618"/>
    </source>
</evidence>
<evidence type="ECO:0000256" key="6">
    <source>
        <dbReference type="ARBA" id="ARBA00023136"/>
    </source>
</evidence>
<keyword evidence="7" id="KW-0131">Cell cycle</keyword>
<dbReference type="EMBL" id="CP001085">
    <property type="protein sequence ID" value="ADD79802.1"/>
    <property type="molecule type" value="Genomic_DNA"/>
</dbReference>
<organism evidence="9 10">
    <name type="scientific">Riesia pediculicola (strain USDA)</name>
    <dbReference type="NCBI Taxonomy" id="515618"/>
    <lineage>
        <taxon>Bacteria</taxon>
        <taxon>Pseudomonadati</taxon>
        <taxon>Pseudomonadota</taxon>
        <taxon>Gammaproteobacteria</taxon>
        <taxon>Enterobacterales</taxon>
        <taxon>Enterobacteriaceae</taxon>
        <taxon>Candidatus Riesia</taxon>
    </lineage>
</organism>